<accession>A0A9D2L7A1</accession>
<name>A0A9D2L7A1_9FIRM</name>
<reference evidence="2" key="1">
    <citation type="journal article" date="2021" name="PeerJ">
        <title>Extensive microbial diversity within the chicken gut microbiome revealed by metagenomics and culture.</title>
        <authorList>
            <person name="Gilroy R."/>
            <person name="Ravi A."/>
            <person name="Getino M."/>
            <person name="Pursley I."/>
            <person name="Horton D.L."/>
            <person name="Alikhan N.F."/>
            <person name="Baker D."/>
            <person name="Gharbi K."/>
            <person name="Hall N."/>
            <person name="Watson M."/>
            <person name="Adriaenssens E.M."/>
            <person name="Foster-Nyarko E."/>
            <person name="Jarju S."/>
            <person name="Secka A."/>
            <person name="Antonio M."/>
            <person name="Oren A."/>
            <person name="Chaudhuri R.R."/>
            <person name="La Ragione R."/>
            <person name="Hildebrand F."/>
            <person name="Pallen M.J."/>
        </authorList>
    </citation>
    <scope>NUCLEOTIDE SEQUENCE</scope>
    <source>
        <strain evidence="2">CHK188-4685</strain>
    </source>
</reference>
<evidence type="ECO:0000313" key="2">
    <source>
        <dbReference type="EMBL" id="HJB07275.1"/>
    </source>
</evidence>
<sequence length="175" mass="19262">MKKRTVLRAGAALILILLCAFYGFSSWRQTEARNLEETISREIFVTDLGPVSGFSIEKDGRRLTFSLEGGTWYCSQDHEASLNQETVRTLANLLSRLPALEMIENPDSLETYGLADPALSFEITTADSTAALLIGNALSDENQYYACISGGTLVYTIGPQLLEMASMDLSDYLTE</sequence>
<evidence type="ECO:0000259" key="1">
    <source>
        <dbReference type="Pfam" id="PF14238"/>
    </source>
</evidence>
<reference evidence="2" key="2">
    <citation type="submission" date="2021-04" db="EMBL/GenBank/DDBJ databases">
        <authorList>
            <person name="Gilroy R."/>
        </authorList>
    </citation>
    <scope>NUCLEOTIDE SEQUENCE</scope>
    <source>
        <strain evidence="2">CHK188-4685</strain>
    </source>
</reference>
<dbReference type="Proteomes" id="UP000886804">
    <property type="component" value="Unassembled WGS sequence"/>
</dbReference>
<organism evidence="2 3">
    <name type="scientific">Candidatus Enterocloster faecavium</name>
    <dbReference type="NCBI Taxonomy" id="2838560"/>
    <lineage>
        <taxon>Bacteria</taxon>
        <taxon>Bacillati</taxon>
        <taxon>Bacillota</taxon>
        <taxon>Clostridia</taxon>
        <taxon>Lachnospirales</taxon>
        <taxon>Lachnospiraceae</taxon>
        <taxon>Enterocloster</taxon>
    </lineage>
</organism>
<gene>
    <name evidence="2" type="ORF">H9716_05350</name>
</gene>
<dbReference type="InterPro" id="IPR025641">
    <property type="entry name" value="DUF4340"/>
</dbReference>
<feature type="domain" description="DUF4340" evidence="1">
    <location>
        <begin position="72"/>
        <end position="171"/>
    </location>
</feature>
<evidence type="ECO:0000313" key="3">
    <source>
        <dbReference type="Proteomes" id="UP000886804"/>
    </source>
</evidence>
<protein>
    <submittedName>
        <fullName evidence="2">DUF4340 domain-containing protein</fullName>
    </submittedName>
</protein>
<dbReference type="AlphaFoldDB" id="A0A9D2L7A1"/>
<dbReference type="Pfam" id="PF14238">
    <property type="entry name" value="DUF4340"/>
    <property type="match status" value="1"/>
</dbReference>
<comment type="caution">
    <text evidence="2">The sequence shown here is derived from an EMBL/GenBank/DDBJ whole genome shotgun (WGS) entry which is preliminary data.</text>
</comment>
<proteinExistence type="predicted"/>
<dbReference type="EMBL" id="DWYS01000062">
    <property type="protein sequence ID" value="HJB07275.1"/>
    <property type="molecule type" value="Genomic_DNA"/>
</dbReference>